<proteinExistence type="predicted"/>
<gene>
    <name evidence="1" type="ORF">GCM10010211_71610</name>
</gene>
<accession>A0ABQ2VP75</accession>
<evidence type="ECO:0000313" key="1">
    <source>
        <dbReference type="EMBL" id="GGU94229.1"/>
    </source>
</evidence>
<dbReference type="RefSeq" id="WP_189307231.1">
    <property type="nucleotide sequence ID" value="NZ_BMRP01000045.1"/>
</dbReference>
<name>A0ABQ2VP75_9ACTN</name>
<organism evidence="1 2">
    <name type="scientific">Streptomyces albospinus</name>
    <dbReference type="NCBI Taxonomy" id="285515"/>
    <lineage>
        <taxon>Bacteria</taxon>
        <taxon>Bacillati</taxon>
        <taxon>Actinomycetota</taxon>
        <taxon>Actinomycetes</taxon>
        <taxon>Kitasatosporales</taxon>
        <taxon>Streptomycetaceae</taxon>
        <taxon>Streptomyces</taxon>
    </lineage>
</organism>
<protein>
    <submittedName>
        <fullName evidence="1">Uncharacterized protein</fullName>
    </submittedName>
</protein>
<sequence length="59" mass="6173">MINRDAHAASVWTPLGYGTWEAYGNAEFGISRAPAYRLRDVARALGAIHGAVAAGTGDV</sequence>
<dbReference type="Proteomes" id="UP000654471">
    <property type="component" value="Unassembled WGS sequence"/>
</dbReference>
<keyword evidence="2" id="KW-1185">Reference proteome</keyword>
<comment type="caution">
    <text evidence="1">The sequence shown here is derived from an EMBL/GenBank/DDBJ whole genome shotgun (WGS) entry which is preliminary data.</text>
</comment>
<dbReference type="EMBL" id="BMRP01000045">
    <property type="protein sequence ID" value="GGU94229.1"/>
    <property type="molecule type" value="Genomic_DNA"/>
</dbReference>
<reference evidence="2" key="1">
    <citation type="journal article" date="2019" name="Int. J. Syst. Evol. Microbiol.">
        <title>The Global Catalogue of Microorganisms (GCM) 10K type strain sequencing project: providing services to taxonomists for standard genome sequencing and annotation.</title>
        <authorList>
            <consortium name="The Broad Institute Genomics Platform"/>
            <consortium name="The Broad Institute Genome Sequencing Center for Infectious Disease"/>
            <person name="Wu L."/>
            <person name="Ma J."/>
        </authorList>
    </citation>
    <scope>NUCLEOTIDE SEQUENCE [LARGE SCALE GENOMIC DNA]</scope>
    <source>
        <strain evidence="2">JCM 3399</strain>
    </source>
</reference>
<evidence type="ECO:0000313" key="2">
    <source>
        <dbReference type="Proteomes" id="UP000654471"/>
    </source>
</evidence>